<reference evidence="1 2" key="1">
    <citation type="submission" date="2023-01" db="EMBL/GenBank/DDBJ databases">
        <authorList>
            <person name="Kreplak J."/>
        </authorList>
    </citation>
    <scope>NUCLEOTIDE SEQUENCE [LARGE SCALE GENOMIC DNA]</scope>
</reference>
<accession>A0AAV1B611</accession>
<gene>
    <name evidence="1" type="ORF">VFH_VI098200</name>
</gene>
<organism evidence="1 2">
    <name type="scientific">Vicia faba</name>
    <name type="common">Broad bean</name>
    <name type="synonym">Faba vulgaris</name>
    <dbReference type="NCBI Taxonomy" id="3906"/>
    <lineage>
        <taxon>Eukaryota</taxon>
        <taxon>Viridiplantae</taxon>
        <taxon>Streptophyta</taxon>
        <taxon>Embryophyta</taxon>
        <taxon>Tracheophyta</taxon>
        <taxon>Spermatophyta</taxon>
        <taxon>Magnoliopsida</taxon>
        <taxon>eudicotyledons</taxon>
        <taxon>Gunneridae</taxon>
        <taxon>Pentapetalae</taxon>
        <taxon>rosids</taxon>
        <taxon>fabids</taxon>
        <taxon>Fabales</taxon>
        <taxon>Fabaceae</taxon>
        <taxon>Papilionoideae</taxon>
        <taxon>50 kb inversion clade</taxon>
        <taxon>NPAAA clade</taxon>
        <taxon>Hologalegina</taxon>
        <taxon>IRL clade</taxon>
        <taxon>Fabeae</taxon>
        <taxon>Vicia</taxon>
    </lineage>
</organism>
<sequence length="447" mass="50244">MENEDCSQPISSQLRELQSLVSTTPMIILSSSPGTIQTESDAEEIRELLVSLKSSSMTFPVSTTLLTPYSSPSTKLLDLQLPLKLPEPPQSKQPKQLSLNESVGYVDPSSLSIPKQEKNHFPSWFDFAIPPKPPDKIDFGSLCYETSESKRNTETRVSYVAHHVYVDIPLPTILKAAMLGGGGLREEAHNPLCGHRDKSHFWEFIIHGSIPHDFTWVAKICHQKFFKIYRECEAYRKVNLQQEFLNVVTVLSVADLNLLCKRHAKSHFWFFTSIQQYFTQAFNWACRLQIILIYVFDVNTIFLDIAKILNFDINVITYSKNSVGMADILGILLIIENNNIPHNALIVSSCLMGSIKSLREKHDIIEGMSMISIIDIIFGGNAMDWMVDKNGGFHTIMSSGFSQTDVNSVTLVPTSGLVCSKTAFIFVMENGNNIIGWTLLVMVVPFK</sequence>
<dbReference type="AlphaFoldDB" id="A0AAV1B611"/>
<dbReference type="Proteomes" id="UP001157006">
    <property type="component" value="Chromosome 6"/>
</dbReference>
<dbReference type="EMBL" id="OX451741">
    <property type="protein sequence ID" value="CAI8617905.1"/>
    <property type="molecule type" value="Genomic_DNA"/>
</dbReference>
<evidence type="ECO:0000313" key="2">
    <source>
        <dbReference type="Proteomes" id="UP001157006"/>
    </source>
</evidence>
<proteinExistence type="predicted"/>
<keyword evidence="2" id="KW-1185">Reference proteome</keyword>
<protein>
    <submittedName>
        <fullName evidence="1">Uncharacterized protein</fullName>
    </submittedName>
</protein>
<name>A0AAV1B611_VICFA</name>
<evidence type="ECO:0000313" key="1">
    <source>
        <dbReference type="EMBL" id="CAI8617905.1"/>
    </source>
</evidence>